<name>A0ACB7XX79_9ERIC</name>
<dbReference type="Proteomes" id="UP000828048">
    <property type="component" value="Chromosome 5"/>
</dbReference>
<organism evidence="1 2">
    <name type="scientific">Vaccinium darrowii</name>
    <dbReference type="NCBI Taxonomy" id="229202"/>
    <lineage>
        <taxon>Eukaryota</taxon>
        <taxon>Viridiplantae</taxon>
        <taxon>Streptophyta</taxon>
        <taxon>Embryophyta</taxon>
        <taxon>Tracheophyta</taxon>
        <taxon>Spermatophyta</taxon>
        <taxon>Magnoliopsida</taxon>
        <taxon>eudicotyledons</taxon>
        <taxon>Gunneridae</taxon>
        <taxon>Pentapetalae</taxon>
        <taxon>asterids</taxon>
        <taxon>Ericales</taxon>
        <taxon>Ericaceae</taxon>
        <taxon>Vaccinioideae</taxon>
        <taxon>Vaccinieae</taxon>
        <taxon>Vaccinium</taxon>
    </lineage>
</organism>
<sequence>MTATGAGLFWAASYSPLGTRIPRTTAQLQPKAASVSAGHSVATSTVQSSTTTTTTTSTGSNNGRLQKSSSGATQEVKQYDSVAKSEAESSSSSFTLKDYYEQSIGMTRSNDGGPPRWFSPLESGARSDDSPLLLFLPGFDGVGLGLMLHHQRLGEIFDLWCLHIPITDRTPFTELVKLVERTVRSENYHSPSRPIYLVGESLGGCLALAVAARNPDIDIMLILANPATCFAKSPLQPLLPFLEIMPEQLHFSMPYLLSLLTGAPLRMVMATVEKGLPMQQTVGELSKAIIDLSSYLSVLAEVVTGDTLLWKLQMLRSASAYANSRLHAVKARTLILSSGKDQLLPSQEEGERLRRMLPKCEIRKFSDSNHAILLEDGVDLVTIIKGTSFYRRAKFHDYGSDYFPPSPSEFKKVYETCKWIEVATAPVMLSTLENGKIVKGLAGIPSKGPVLFVGYHMLLGLEVISLITRFWAERNILVRGIAHPMLFESSSPAIDVSAYDTIRVMGAVPVSGSNFYKLLSLDSHVLLYPGGVREALHRKGEEYKLFWPERSEFVRMAARFGATIIPFGAVGEDDLAQVVFDYEDQMKMLEQIPFLKAEFEKMKEGIVMLRPTIDGEIGNQDPHFPLMLPKLPGRFYYLFGKPIETKGRKMELRDREKTQEMYMEVKRHMDLIVKSHPLKFNPLPRSKISSIIKGSVMLLVN</sequence>
<reference evidence="1 2" key="1">
    <citation type="journal article" date="2021" name="Hortic Res">
        <title>High-quality reference genome and annotation aids understanding of berry development for evergreen blueberry (Vaccinium darrowii).</title>
        <authorList>
            <person name="Yu J."/>
            <person name="Hulse-Kemp A.M."/>
            <person name="Babiker E."/>
            <person name="Staton M."/>
        </authorList>
    </citation>
    <scope>NUCLEOTIDE SEQUENCE [LARGE SCALE GENOMIC DNA]</scope>
    <source>
        <strain evidence="2">cv. NJ 8807/NJ 8810</strain>
        <tissue evidence="1">Young leaf</tissue>
    </source>
</reference>
<dbReference type="EMBL" id="CM037155">
    <property type="protein sequence ID" value="KAH7845335.1"/>
    <property type="molecule type" value="Genomic_DNA"/>
</dbReference>
<accession>A0ACB7XX79</accession>
<proteinExistence type="predicted"/>
<gene>
    <name evidence="1" type="ORF">Vadar_000806</name>
</gene>
<keyword evidence="2" id="KW-1185">Reference proteome</keyword>
<protein>
    <submittedName>
        <fullName evidence="1">Uncharacterized protein</fullName>
    </submittedName>
</protein>
<evidence type="ECO:0000313" key="2">
    <source>
        <dbReference type="Proteomes" id="UP000828048"/>
    </source>
</evidence>
<evidence type="ECO:0000313" key="1">
    <source>
        <dbReference type="EMBL" id="KAH7845335.1"/>
    </source>
</evidence>
<comment type="caution">
    <text evidence="1">The sequence shown here is derived from an EMBL/GenBank/DDBJ whole genome shotgun (WGS) entry which is preliminary data.</text>
</comment>